<evidence type="ECO:0000313" key="2">
    <source>
        <dbReference type="EMBL" id="TMI80586.1"/>
    </source>
</evidence>
<evidence type="ECO:0000313" key="3">
    <source>
        <dbReference type="Proteomes" id="UP000318093"/>
    </source>
</evidence>
<comment type="caution">
    <text evidence="2">The sequence shown here is derived from an EMBL/GenBank/DDBJ whole genome shotgun (WGS) entry which is preliminary data.</text>
</comment>
<organism evidence="2 3">
    <name type="scientific">Candidatus Segetimicrobium genomatis</name>
    <dbReference type="NCBI Taxonomy" id="2569760"/>
    <lineage>
        <taxon>Bacteria</taxon>
        <taxon>Bacillati</taxon>
        <taxon>Candidatus Sysuimicrobiota</taxon>
        <taxon>Candidatus Sysuimicrobiia</taxon>
        <taxon>Candidatus Sysuimicrobiales</taxon>
        <taxon>Candidatus Segetimicrobiaceae</taxon>
        <taxon>Candidatus Segetimicrobium</taxon>
    </lineage>
</organism>
<feature type="compositionally biased region" description="Basic and acidic residues" evidence="1">
    <location>
        <begin position="86"/>
        <end position="104"/>
    </location>
</feature>
<sequence length="241" mass="26208">MSDEIVPRSGRGDAQRFQDFSVDRADFAAGDARPPPDLLAVVVPENPHPRNHMDLVDDTVLPRTGGDNQQLHSTALSKGGLLQPVERQRRDAGRGPPARSHDATADSPWADARMLRASISLTRAIFTHVRAAEPHGERLLDPRQSLPHRVSMTPSRSASPNVSGMALSPRRDFFLRSLSTLIQKGFETILRGIPSMHTRDRNAAACGGSLPGILDLNRYRTIGAGRRISSLPGIDGVLEVV</sequence>
<protein>
    <submittedName>
        <fullName evidence="2">Uncharacterized protein</fullName>
    </submittedName>
</protein>
<feature type="region of interest" description="Disordered" evidence="1">
    <location>
        <begin position="59"/>
        <end position="107"/>
    </location>
</feature>
<dbReference type="EMBL" id="VBAN01000251">
    <property type="protein sequence ID" value="TMI80586.1"/>
    <property type="molecule type" value="Genomic_DNA"/>
</dbReference>
<reference evidence="2 3" key="1">
    <citation type="journal article" date="2019" name="Nat. Microbiol.">
        <title>Mediterranean grassland soil C-N compound turnover is dependent on rainfall and depth, and is mediated by genomically divergent microorganisms.</title>
        <authorList>
            <person name="Diamond S."/>
            <person name="Andeer P.F."/>
            <person name="Li Z."/>
            <person name="Crits-Christoph A."/>
            <person name="Burstein D."/>
            <person name="Anantharaman K."/>
            <person name="Lane K.R."/>
            <person name="Thomas B.C."/>
            <person name="Pan C."/>
            <person name="Northen T.R."/>
            <person name="Banfield J.F."/>
        </authorList>
    </citation>
    <scope>NUCLEOTIDE SEQUENCE [LARGE SCALE GENOMIC DNA]</scope>
    <source>
        <strain evidence="2">NP_6</strain>
    </source>
</reference>
<accession>A0A537JBX4</accession>
<gene>
    <name evidence="2" type="ORF">E6H03_08120</name>
</gene>
<dbReference type="Proteomes" id="UP000318093">
    <property type="component" value="Unassembled WGS sequence"/>
</dbReference>
<dbReference type="AlphaFoldDB" id="A0A537JBX4"/>
<proteinExistence type="predicted"/>
<feature type="compositionally biased region" description="Polar residues" evidence="1">
    <location>
        <begin position="66"/>
        <end position="76"/>
    </location>
</feature>
<name>A0A537JBX4_9BACT</name>
<evidence type="ECO:0000256" key="1">
    <source>
        <dbReference type="SAM" id="MobiDB-lite"/>
    </source>
</evidence>